<evidence type="ECO:0000313" key="2">
    <source>
        <dbReference type="Proteomes" id="UP000504756"/>
    </source>
</evidence>
<dbReference type="InterPro" id="IPR010982">
    <property type="entry name" value="Lambda_DNA-bd_dom_sf"/>
</dbReference>
<comment type="caution">
    <text evidence="1">The sequence shown here is derived from an EMBL/GenBank/DDBJ whole genome shotgun (WGS) entry which is preliminary data.</text>
</comment>
<dbReference type="RefSeq" id="WP_165706605.1">
    <property type="nucleotide sequence ID" value="NZ_BLXU01000008.1"/>
</dbReference>
<dbReference type="GO" id="GO:0003677">
    <property type="term" value="F:DNA binding"/>
    <property type="evidence" value="ECO:0007669"/>
    <property type="project" value="InterPro"/>
</dbReference>
<sequence length="73" mass="8313">MYLTPEIKTALRKKRGALNLTKGEAAEALSISRLTYGRLESPTRNEKVRQGTYESITQWLAEDLDDQLAEMNK</sequence>
<dbReference type="Gene3D" id="1.10.260.40">
    <property type="entry name" value="lambda repressor-like DNA-binding domains"/>
    <property type="match status" value="1"/>
</dbReference>
<evidence type="ECO:0008006" key="3">
    <source>
        <dbReference type="Google" id="ProtNLM"/>
    </source>
</evidence>
<dbReference type="Proteomes" id="UP000504756">
    <property type="component" value="Unassembled WGS sequence"/>
</dbReference>
<accession>A0A6L2ZWV4</accession>
<evidence type="ECO:0000313" key="1">
    <source>
        <dbReference type="EMBL" id="GFO52155.1"/>
    </source>
</evidence>
<dbReference type="EMBL" id="BLXU01000008">
    <property type="protein sequence ID" value="GFO52155.1"/>
    <property type="molecule type" value="Genomic_DNA"/>
</dbReference>
<organism evidence="1 2">
    <name type="scientific">Lactococcus garvieae</name>
    <dbReference type="NCBI Taxonomy" id="1363"/>
    <lineage>
        <taxon>Bacteria</taxon>
        <taxon>Bacillati</taxon>
        <taxon>Bacillota</taxon>
        <taxon>Bacilli</taxon>
        <taxon>Lactobacillales</taxon>
        <taxon>Streptococcaceae</taxon>
        <taxon>Lactococcus</taxon>
    </lineage>
</organism>
<dbReference type="AlphaFoldDB" id="A0A6L2ZWV4"/>
<protein>
    <recommendedName>
        <fullName evidence="3">Transcriptional regulator</fullName>
    </recommendedName>
</protein>
<name>A0A6L2ZWV4_9LACT</name>
<proteinExistence type="predicted"/>
<dbReference type="SUPFAM" id="SSF47413">
    <property type="entry name" value="lambda repressor-like DNA-binding domains"/>
    <property type="match status" value="1"/>
</dbReference>
<reference evidence="1 2" key="1">
    <citation type="submission" date="2020-06" db="EMBL/GenBank/DDBJ databases">
        <title>Draft genome sequence of Lactic acid bacteria from Okinawan-style tofu.</title>
        <authorList>
            <person name="Takara I."/>
            <person name="Ikematsu S."/>
        </authorList>
    </citation>
    <scope>NUCLEOTIDE SEQUENCE [LARGE SCALE GENOMIC DNA]</scope>
    <source>
        <strain evidence="2">lg38</strain>
    </source>
</reference>
<gene>
    <name evidence="1" type="ORF">ikelab_14300</name>
</gene>